<dbReference type="EMBL" id="NHYE01001239">
    <property type="protein sequence ID" value="PPQ97508.1"/>
    <property type="molecule type" value="Genomic_DNA"/>
</dbReference>
<keyword evidence="2" id="KW-1185">Reference proteome</keyword>
<protein>
    <recommendedName>
        <fullName evidence="3">F-box domain-containing protein</fullName>
    </recommendedName>
</protein>
<dbReference type="InterPro" id="IPR036047">
    <property type="entry name" value="F-box-like_dom_sf"/>
</dbReference>
<accession>A0A409Y3E6</accession>
<proteinExistence type="predicted"/>
<comment type="caution">
    <text evidence="1">The sequence shown here is derived from an EMBL/GenBank/DDBJ whole genome shotgun (WGS) entry which is preliminary data.</text>
</comment>
<dbReference type="OrthoDB" id="3002560at2759"/>
<organism evidence="1 2">
    <name type="scientific">Gymnopilus dilepis</name>
    <dbReference type="NCBI Taxonomy" id="231916"/>
    <lineage>
        <taxon>Eukaryota</taxon>
        <taxon>Fungi</taxon>
        <taxon>Dikarya</taxon>
        <taxon>Basidiomycota</taxon>
        <taxon>Agaricomycotina</taxon>
        <taxon>Agaricomycetes</taxon>
        <taxon>Agaricomycetidae</taxon>
        <taxon>Agaricales</taxon>
        <taxon>Agaricineae</taxon>
        <taxon>Hymenogastraceae</taxon>
        <taxon>Gymnopilus</taxon>
    </lineage>
</organism>
<dbReference type="SUPFAM" id="SSF81383">
    <property type="entry name" value="F-box domain"/>
    <property type="match status" value="1"/>
</dbReference>
<evidence type="ECO:0000313" key="1">
    <source>
        <dbReference type="EMBL" id="PPQ97508.1"/>
    </source>
</evidence>
<gene>
    <name evidence="1" type="ORF">CVT26_006543</name>
</gene>
<evidence type="ECO:0008006" key="3">
    <source>
        <dbReference type="Google" id="ProtNLM"/>
    </source>
</evidence>
<dbReference type="Proteomes" id="UP000284706">
    <property type="component" value="Unassembled WGS sequence"/>
</dbReference>
<dbReference type="InParanoid" id="A0A409Y3E6"/>
<reference evidence="1 2" key="1">
    <citation type="journal article" date="2018" name="Evol. Lett.">
        <title>Horizontal gene cluster transfer increased hallucinogenic mushroom diversity.</title>
        <authorList>
            <person name="Reynolds H.T."/>
            <person name="Vijayakumar V."/>
            <person name="Gluck-Thaler E."/>
            <person name="Korotkin H.B."/>
            <person name="Matheny P.B."/>
            <person name="Slot J.C."/>
        </authorList>
    </citation>
    <scope>NUCLEOTIDE SEQUENCE [LARGE SCALE GENOMIC DNA]</scope>
    <source>
        <strain evidence="1 2">SRW20</strain>
    </source>
</reference>
<dbReference type="CDD" id="cd09917">
    <property type="entry name" value="F-box_SF"/>
    <property type="match status" value="1"/>
</dbReference>
<sequence length="577" mass="64501">MDNMPVDILHETLGLLVEDTKTLAACALVSKLWSHIARPLRHRRLCIDLGKALESTVAANETEQMLECIGRFIKDLKVYTTSREATSSSGQRIFKTIESKATLEAFCLHGDLDTRRELVEEFTESALYRLLFMPTILHLEVNGIPLKETVLTSHPNLESLCIYHNCVGLTEDGDGSLYTPGFYTFNPKEKDEKGASAITYYAGGVVGRHERFSNLLWVKGWSMKSLLLDGSLQESFSVTMQALPLLEVVALDFSDAAGFALPFSLQNFFCAGGQTNLKEAHLSFSQIVEEAQGLENLAINGPRLDAMFDKRYHPHLALSSARMLIQARFDQSHIGNFDMGTYLERAFFWRTEHTLLGGNVDWIKDLTSVYLSSLANVPLAALAGLHLTELVVVEDCSFGDSDKCVSFDFEANRRLGVRIRSAMPALTSFLPTHAVDVPEIQMPYSANLTTDWSLFTSLTTLTLSSSQYPVYLETTLDFASFVLPIACVLKTLHIDFGLDGPLLKDANKKVILPPFPALGRFLDQRIYPALNVLELVVTIEPIKKLVAKRLKKYFRRAAFGIYKKDKRVAVKIGFYQD</sequence>
<evidence type="ECO:0000313" key="2">
    <source>
        <dbReference type="Proteomes" id="UP000284706"/>
    </source>
</evidence>
<dbReference type="AlphaFoldDB" id="A0A409Y3E6"/>
<name>A0A409Y3E6_9AGAR</name>